<comment type="caution">
    <text evidence="8">The sequence shown here is derived from an EMBL/GenBank/DDBJ whole genome shotgun (WGS) entry which is preliminary data.</text>
</comment>
<keyword evidence="4 6" id="KW-1133">Transmembrane helix</keyword>
<sequence length="286" mass="30664">MFENKKTVIFETLGLILGCISMSVGINAFLKPHTIAPGGLSGLSVVLNKVTGVNVSVIMLVICVPLILCTIKIMGMKTSMKTLFGTVVFSIILQLTDGLSRMNLANDVLLSALAGGVLVGLALGIMFKADASTGGTDLIALVLSKKFPNLKPTQFMSCLDGLVVISSGIVNHSIETALYSGVALLVIVKIADIVMEGFESSKAYFIISEKPEELRARITADLNRGLTIFNARGGYTNNDKDVFLVVLNQKRQETALKRLVKQVDSTAFLIVTDVHEVLGNGFKEIQ</sequence>
<evidence type="ECO:0000256" key="1">
    <source>
        <dbReference type="ARBA" id="ARBA00004651"/>
    </source>
</evidence>
<keyword evidence="2" id="KW-1003">Cell membrane</keyword>
<dbReference type="InterPro" id="IPR015867">
    <property type="entry name" value="N-reg_PII/ATP_PRibTrfase_C"/>
</dbReference>
<dbReference type="GO" id="GO:0005886">
    <property type="term" value="C:plasma membrane"/>
    <property type="evidence" value="ECO:0007669"/>
    <property type="project" value="UniProtKB-SubCell"/>
</dbReference>
<dbReference type="PIRSF" id="PIRSF006483">
    <property type="entry name" value="Membrane_protein_YitT"/>
    <property type="match status" value="1"/>
</dbReference>
<evidence type="ECO:0000313" key="9">
    <source>
        <dbReference type="Proteomes" id="UP000317863"/>
    </source>
</evidence>
<protein>
    <submittedName>
        <fullName evidence="8">YitT family protein</fullName>
    </submittedName>
</protein>
<reference evidence="8 9" key="1">
    <citation type="submission" date="2019-02" db="EMBL/GenBank/DDBJ databases">
        <title>Peptostreptococcaceae bacterium ZHW00191 nov., a new bacterium isolated from the human gut.</title>
        <authorList>
            <person name="Zhou H.-W."/>
            <person name="Chen X.-J."/>
        </authorList>
    </citation>
    <scope>NUCLEOTIDE SEQUENCE [LARGE SCALE GENOMIC DNA]</scope>
    <source>
        <strain evidence="8 9">ZHW00191</strain>
    </source>
</reference>
<dbReference type="Pfam" id="PF02588">
    <property type="entry name" value="YitT_membrane"/>
    <property type="match status" value="1"/>
</dbReference>
<dbReference type="Pfam" id="PF10035">
    <property type="entry name" value="DUF2179"/>
    <property type="match status" value="1"/>
</dbReference>
<dbReference type="AlphaFoldDB" id="A0A544QVP6"/>
<dbReference type="EMBL" id="SGJB01000007">
    <property type="protein sequence ID" value="TQQ84768.1"/>
    <property type="molecule type" value="Genomic_DNA"/>
</dbReference>
<feature type="transmembrane region" description="Helical" evidence="6">
    <location>
        <begin position="108"/>
        <end position="127"/>
    </location>
</feature>
<dbReference type="InterPro" id="IPR003740">
    <property type="entry name" value="YitT"/>
</dbReference>
<keyword evidence="3 6" id="KW-0812">Transmembrane</keyword>
<keyword evidence="5 6" id="KW-0472">Membrane</keyword>
<evidence type="ECO:0000256" key="2">
    <source>
        <dbReference type="ARBA" id="ARBA00022475"/>
    </source>
</evidence>
<evidence type="ECO:0000256" key="4">
    <source>
        <dbReference type="ARBA" id="ARBA00022989"/>
    </source>
</evidence>
<organism evidence="8 9">
    <name type="scientific">Peptacetobacter hominis</name>
    <dbReference type="NCBI Taxonomy" id="2743610"/>
    <lineage>
        <taxon>Bacteria</taxon>
        <taxon>Bacillati</taxon>
        <taxon>Bacillota</taxon>
        <taxon>Clostridia</taxon>
        <taxon>Peptostreptococcales</taxon>
        <taxon>Peptostreptococcaceae</taxon>
        <taxon>Peptacetobacter</taxon>
    </lineage>
</organism>
<dbReference type="PANTHER" id="PTHR33545">
    <property type="entry name" value="UPF0750 MEMBRANE PROTEIN YITT-RELATED"/>
    <property type="match status" value="1"/>
</dbReference>
<dbReference type="OrthoDB" id="9779786at2"/>
<evidence type="ECO:0000256" key="5">
    <source>
        <dbReference type="ARBA" id="ARBA00023136"/>
    </source>
</evidence>
<evidence type="ECO:0000256" key="6">
    <source>
        <dbReference type="SAM" id="Phobius"/>
    </source>
</evidence>
<dbReference type="Proteomes" id="UP000317863">
    <property type="component" value="Unassembled WGS sequence"/>
</dbReference>
<feature type="transmembrane region" description="Helical" evidence="6">
    <location>
        <begin position="12"/>
        <end position="30"/>
    </location>
</feature>
<evidence type="ECO:0000256" key="3">
    <source>
        <dbReference type="ARBA" id="ARBA00022692"/>
    </source>
</evidence>
<accession>A0A544QVP6</accession>
<dbReference type="Gene3D" id="3.30.70.120">
    <property type="match status" value="1"/>
</dbReference>
<feature type="transmembrane region" description="Helical" evidence="6">
    <location>
        <begin position="50"/>
        <end position="71"/>
    </location>
</feature>
<dbReference type="PANTHER" id="PTHR33545:SF5">
    <property type="entry name" value="UPF0750 MEMBRANE PROTEIN YITT"/>
    <property type="match status" value="1"/>
</dbReference>
<evidence type="ECO:0000313" key="8">
    <source>
        <dbReference type="EMBL" id="TQQ84768.1"/>
    </source>
</evidence>
<dbReference type="RefSeq" id="WP_142535823.1">
    <property type="nucleotide sequence ID" value="NZ_SGJB01000007.1"/>
</dbReference>
<comment type="subcellular location">
    <subcellularLocation>
        <location evidence="1">Cell membrane</location>
        <topology evidence="1">Multi-pass membrane protein</topology>
    </subcellularLocation>
</comment>
<dbReference type="InterPro" id="IPR019264">
    <property type="entry name" value="DUF2179"/>
</dbReference>
<dbReference type="CDD" id="cd16380">
    <property type="entry name" value="YitT_C"/>
    <property type="match status" value="1"/>
</dbReference>
<evidence type="ECO:0000259" key="7">
    <source>
        <dbReference type="Pfam" id="PF10035"/>
    </source>
</evidence>
<feature type="domain" description="DUF2179" evidence="7">
    <location>
        <begin position="224"/>
        <end position="279"/>
    </location>
</feature>
<gene>
    <name evidence="8" type="ORF">EXD82_05030</name>
</gene>
<proteinExistence type="predicted"/>
<keyword evidence="9" id="KW-1185">Reference proteome</keyword>
<dbReference type="InterPro" id="IPR051461">
    <property type="entry name" value="UPF0750_membrane"/>
</dbReference>
<name>A0A544QVP6_9FIRM</name>